<dbReference type="OrthoDB" id="3153095at2"/>
<feature type="signal peptide" evidence="1">
    <location>
        <begin position="1"/>
        <end position="22"/>
    </location>
</feature>
<evidence type="ECO:0008006" key="4">
    <source>
        <dbReference type="Google" id="ProtNLM"/>
    </source>
</evidence>
<sequence length="90" mass="9366">MLVLKNTMLAIALVAGISGAFATKVANNPRVDEPKYDWNGSGPLHSGTLDNKTVMEAQDYFGCNGNAVICARGELSSGQGAPVASIKLNN</sequence>
<dbReference type="Proteomes" id="UP000249754">
    <property type="component" value="Unassembled WGS sequence"/>
</dbReference>
<evidence type="ECO:0000313" key="3">
    <source>
        <dbReference type="Proteomes" id="UP000249754"/>
    </source>
</evidence>
<gene>
    <name evidence="2" type="ORF">LY11_05053</name>
</gene>
<evidence type="ECO:0000313" key="2">
    <source>
        <dbReference type="EMBL" id="RAJ21003.1"/>
    </source>
</evidence>
<proteinExistence type="predicted"/>
<name>A0A327RZY3_9SPHI</name>
<evidence type="ECO:0000256" key="1">
    <source>
        <dbReference type="SAM" id="SignalP"/>
    </source>
</evidence>
<keyword evidence="1" id="KW-0732">Signal</keyword>
<accession>A0A327RZY3</accession>
<comment type="caution">
    <text evidence="2">The sequence shown here is derived from an EMBL/GenBank/DDBJ whole genome shotgun (WGS) entry which is preliminary data.</text>
</comment>
<reference evidence="2 3" key="1">
    <citation type="submission" date="2018-06" db="EMBL/GenBank/DDBJ databases">
        <title>Genomic Encyclopedia of Archaeal and Bacterial Type Strains, Phase II (KMG-II): from individual species to whole genera.</title>
        <authorList>
            <person name="Goeker M."/>
        </authorList>
    </citation>
    <scope>NUCLEOTIDE SEQUENCE [LARGE SCALE GENOMIC DNA]</scope>
    <source>
        <strain evidence="2 3">DSM 14825</strain>
    </source>
</reference>
<feature type="chain" id="PRO_5016245636" description="Pectate lyase" evidence="1">
    <location>
        <begin position="23"/>
        <end position="90"/>
    </location>
</feature>
<dbReference type="EMBL" id="QLLR01000045">
    <property type="protein sequence ID" value="RAJ21003.1"/>
    <property type="molecule type" value="Genomic_DNA"/>
</dbReference>
<protein>
    <recommendedName>
        <fullName evidence="4">Pectate lyase</fullName>
    </recommendedName>
</protein>
<organism evidence="2 3">
    <name type="scientific">Pedobacter cryoconitis</name>
    <dbReference type="NCBI Taxonomy" id="188932"/>
    <lineage>
        <taxon>Bacteria</taxon>
        <taxon>Pseudomonadati</taxon>
        <taxon>Bacteroidota</taxon>
        <taxon>Sphingobacteriia</taxon>
        <taxon>Sphingobacteriales</taxon>
        <taxon>Sphingobacteriaceae</taxon>
        <taxon>Pedobacter</taxon>
    </lineage>
</organism>
<dbReference type="RefSeq" id="WP_111636334.1">
    <property type="nucleotide sequence ID" value="NZ_QLLR01000045.1"/>
</dbReference>
<dbReference type="AlphaFoldDB" id="A0A327RZY3"/>